<keyword evidence="4" id="KW-1185">Reference proteome</keyword>
<dbReference type="RefSeq" id="XP_016613644.1">
    <property type="nucleotide sequence ID" value="XM_016770146.1"/>
</dbReference>
<reference evidence="3" key="1">
    <citation type="submission" date="2015-01" db="EMBL/GenBank/DDBJ databases">
        <title>The Genome Sequence of Cladophialophora bantiana CBS 173.52.</title>
        <authorList>
            <consortium name="The Broad Institute Genomics Platform"/>
            <person name="Cuomo C."/>
            <person name="de Hoog S."/>
            <person name="Gorbushina A."/>
            <person name="Stielow B."/>
            <person name="Teixiera M."/>
            <person name="Abouelleil A."/>
            <person name="Chapman S.B."/>
            <person name="Priest M."/>
            <person name="Young S.K."/>
            <person name="Wortman J."/>
            <person name="Nusbaum C."/>
            <person name="Birren B."/>
        </authorList>
    </citation>
    <scope>NUCLEOTIDE SEQUENCE [LARGE SCALE GENOMIC DNA]</scope>
    <source>
        <strain evidence="3">CBS 173.52</strain>
    </source>
</reference>
<dbReference type="EMBL" id="KN847008">
    <property type="protein sequence ID" value="KIW86975.1"/>
    <property type="molecule type" value="Genomic_DNA"/>
</dbReference>
<feature type="compositionally biased region" description="Polar residues" evidence="1">
    <location>
        <begin position="10"/>
        <end position="25"/>
    </location>
</feature>
<evidence type="ECO:0000313" key="3">
    <source>
        <dbReference type="EMBL" id="KIW86975.1"/>
    </source>
</evidence>
<dbReference type="Proteomes" id="UP000053789">
    <property type="component" value="Unassembled WGS sequence"/>
</dbReference>
<dbReference type="Gene3D" id="3.40.50.10190">
    <property type="entry name" value="BRCT domain"/>
    <property type="match status" value="1"/>
</dbReference>
<dbReference type="GeneID" id="27705368"/>
<evidence type="ECO:0000256" key="1">
    <source>
        <dbReference type="SAM" id="MobiDB-lite"/>
    </source>
</evidence>
<dbReference type="HOGENOM" id="CLU_095013_0_0_1"/>
<dbReference type="SUPFAM" id="SSF52113">
    <property type="entry name" value="BRCT domain"/>
    <property type="match status" value="1"/>
</dbReference>
<evidence type="ECO:0000313" key="4">
    <source>
        <dbReference type="Proteomes" id="UP000053789"/>
    </source>
</evidence>
<dbReference type="VEuPathDB" id="FungiDB:Z519_12440"/>
<evidence type="ECO:0000259" key="2">
    <source>
        <dbReference type="PROSITE" id="PS50172"/>
    </source>
</evidence>
<dbReference type="OrthoDB" id="342264at2759"/>
<accession>A0A0D2H7Z4</accession>
<dbReference type="InterPro" id="IPR036420">
    <property type="entry name" value="BRCT_dom_sf"/>
</dbReference>
<name>A0A0D2H7Z4_CLAB1</name>
<dbReference type="PROSITE" id="PS50172">
    <property type="entry name" value="BRCT"/>
    <property type="match status" value="1"/>
</dbReference>
<organism evidence="3 4">
    <name type="scientific">Cladophialophora bantiana (strain ATCC 10958 / CBS 173.52 / CDC B-1940 / NIH 8579)</name>
    <name type="common">Xylohypha bantiana</name>
    <dbReference type="NCBI Taxonomy" id="1442370"/>
    <lineage>
        <taxon>Eukaryota</taxon>
        <taxon>Fungi</taxon>
        <taxon>Dikarya</taxon>
        <taxon>Ascomycota</taxon>
        <taxon>Pezizomycotina</taxon>
        <taxon>Eurotiomycetes</taxon>
        <taxon>Chaetothyriomycetidae</taxon>
        <taxon>Chaetothyriales</taxon>
        <taxon>Herpotrichiellaceae</taxon>
        <taxon>Cladophialophora</taxon>
    </lineage>
</organism>
<feature type="domain" description="BRCT" evidence="2">
    <location>
        <begin position="49"/>
        <end position="131"/>
    </location>
</feature>
<gene>
    <name evidence="3" type="ORF">Z519_12440</name>
</gene>
<dbReference type="AlphaFoldDB" id="A0A0D2H7Z4"/>
<sequence>MRPRAYPQSAAKNATPAGSLSNEQPSAKRRPARRTECSSSGEYSDVPPVVIFSGSPSIQEKRIAMDTFERLGGKVGTPINNAAILCIPEGTLKKAGEFIMVVAMGMDIVTERWFVDTHRLERFPPLEEYLPLDRSRERRGKNGLTHLFSGTTVFLTKQLRTDLRNLERETSHISTILGADAVKHRLPVLKDKEKFSEADVLIIGVSGDPQGAQIGRLGLKLFHKDILTMAALRGRVERESGRFQDRSALKDEDETD</sequence>
<feature type="region of interest" description="Disordered" evidence="1">
    <location>
        <begin position="1"/>
        <end position="42"/>
    </location>
</feature>
<protein>
    <recommendedName>
        <fullName evidence="2">BRCT domain-containing protein</fullName>
    </recommendedName>
</protein>
<proteinExistence type="predicted"/>
<dbReference type="InterPro" id="IPR001357">
    <property type="entry name" value="BRCT_dom"/>
</dbReference>